<proteinExistence type="predicted"/>
<dbReference type="Gene3D" id="3.40.50.150">
    <property type="entry name" value="Vaccinia Virus protein VP39"/>
    <property type="match status" value="1"/>
</dbReference>
<sequence length="221" mass="25467">MNKRLSQKEKYKKKAYKYDTTVSLGPWTSTDLIENPIHLTFVLARYKFVARHFSGKKSVLEIGCGDAFGTPIVAQFVRELTAIDIDSSIIISNKNRLSTIKNIKFQEMDIRKAVPAGKYDGIFALDVIEHIESEYNDLFFRQILKCIKEKGILILGTPNQTAERYASKRSREYHVNLQSYESLKTMMNKYFRQVFMFTMNDEVVQTGYGPMGHYLFSIGVS</sequence>
<keyword evidence="1" id="KW-0489">Methyltransferase</keyword>
<dbReference type="SUPFAM" id="SSF53335">
    <property type="entry name" value="S-adenosyl-L-methionine-dependent methyltransferases"/>
    <property type="match status" value="1"/>
</dbReference>
<name>A0A0G1DIW1_9BACT</name>
<comment type="caution">
    <text evidence="1">The sequence shown here is derived from an EMBL/GenBank/DDBJ whole genome shotgun (WGS) entry which is preliminary data.</text>
</comment>
<dbReference type="InterPro" id="IPR029063">
    <property type="entry name" value="SAM-dependent_MTases_sf"/>
</dbReference>
<dbReference type="CDD" id="cd02440">
    <property type="entry name" value="AdoMet_MTases"/>
    <property type="match status" value="1"/>
</dbReference>
<dbReference type="GO" id="GO:0008168">
    <property type="term" value="F:methyltransferase activity"/>
    <property type="evidence" value="ECO:0007669"/>
    <property type="project" value="UniProtKB-KW"/>
</dbReference>
<reference evidence="1 2" key="1">
    <citation type="journal article" date="2015" name="Nature">
        <title>rRNA introns, odd ribosomes, and small enigmatic genomes across a large radiation of phyla.</title>
        <authorList>
            <person name="Brown C.T."/>
            <person name="Hug L.A."/>
            <person name="Thomas B.C."/>
            <person name="Sharon I."/>
            <person name="Castelle C.J."/>
            <person name="Singh A."/>
            <person name="Wilkins M.J."/>
            <person name="Williams K.H."/>
            <person name="Banfield J.F."/>
        </authorList>
    </citation>
    <scope>NUCLEOTIDE SEQUENCE [LARGE SCALE GENOMIC DNA]</scope>
</reference>
<dbReference type="STRING" id="1618443.UV73_C0005G0062"/>
<keyword evidence="1" id="KW-0808">Transferase</keyword>
<dbReference type="AlphaFoldDB" id="A0A0G1DIW1"/>
<organism evidence="1 2">
    <name type="scientific">Candidatus Gottesmanbacteria bacterium GW2011_GWA2_43_14</name>
    <dbReference type="NCBI Taxonomy" id="1618443"/>
    <lineage>
        <taxon>Bacteria</taxon>
        <taxon>Candidatus Gottesmaniibacteriota</taxon>
    </lineage>
</organism>
<evidence type="ECO:0000313" key="1">
    <source>
        <dbReference type="EMBL" id="KKS97785.1"/>
    </source>
</evidence>
<gene>
    <name evidence="1" type="ORF">UV73_C0005G0062</name>
</gene>
<evidence type="ECO:0000313" key="2">
    <source>
        <dbReference type="Proteomes" id="UP000034894"/>
    </source>
</evidence>
<protein>
    <submittedName>
        <fullName evidence="1">Methyltransferase type 12</fullName>
    </submittedName>
</protein>
<accession>A0A0G1DIW1</accession>
<dbReference type="GO" id="GO:0032259">
    <property type="term" value="P:methylation"/>
    <property type="evidence" value="ECO:0007669"/>
    <property type="project" value="UniProtKB-KW"/>
</dbReference>
<dbReference type="PANTHER" id="PTHR43861">
    <property type="entry name" value="TRANS-ACONITATE 2-METHYLTRANSFERASE-RELATED"/>
    <property type="match status" value="1"/>
</dbReference>
<dbReference type="Pfam" id="PF13489">
    <property type="entry name" value="Methyltransf_23"/>
    <property type="match status" value="1"/>
</dbReference>
<dbReference type="Proteomes" id="UP000034894">
    <property type="component" value="Unassembled WGS sequence"/>
</dbReference>
<dbReference type="EMBL" id="LCFP01000005">
    <property type="protein sequence ID" value="KKS97785.1"/>
    <property type="molecule type" value="Genomic_DNA"/>
</dbReference>